<feature type="region of interest" description="Disordered" evidence="1">
    <location>
        <begin position="1"/>
        <end position="20"/>
    </location>
</feature>
<accession>A0A7I8K8Y4</accession>
<feature type="compositionally biased region" description="Basic and acidic residues" evidence="1">
    <location>
        <begin position="243"/>
        <end position="253"/>
    </location>
</feature>
<feature type="compositionally biased region" description="Basic and acidic residues" evidence="1">
    <location>
        <begin position="409"/>
        <end position="426"/>
    </location>
</feature>
<evidence type="ECO:0000256" key="1">
    <source>
        <dbReference type="SAM" id="MobiDB-lite"/>
    </source>
</evidence>
<feature type="region of interest" description="Disordered" evidence="1">
    <location>
        <begin position="212"/>
        <end position="265"/>
    </location>
</feature>
<keyword evidence="3" id="KW-1185">Reference proteome</keyword>
<evidence type="ECO:0000313" key="2">
    <source>
        <dbReference type="EMBL" id="CAA7393649.1"/>
    </source>
</evidence>
<proteinExistence type="predicted"/>
<dbReference type="AlphaFoldDB" id="A0A7I8K8Y4"/>
<dbReference type="EMBL" id="LR746266">
    <property type="protein sequence ID" value="CAA7393649.1"/>
    <property type="molecule type" value="Genomic_DNA"/>
</dbReference>
<protein>
    <submittedName>
        <fullName evidence="2">Uncharacterized protein</fullName>
    </submittedName>
</protein>
<gene>
    <name evidence="2" type="ORF">SI8410_03004373</name>
</gene>
<feature type="region of interest" description="Disordered" evidence="1">
    <location>
        <begin position="403"/>
        <end position="434"/>
    </location>
</feature>
<sequence length="504" mass="54266">MIMPPALVSSNGRRPTRSRRKVATRMKEALVTPTATVTPSVFVFVLMPAFSNTRGLYSTTESIPEACWKNCNPSAARTIRRMVGVGVISSSLQTPSPWLRFGTGTTSSFDLFWAVRSLVEDPLSVPEPALHDKPPGGLRHGHHPGGEEHRRNGAGAEHHPPVEVIREAGESKVGDVPEHDSSIDEYLREGGEEPTDLGRRYLGGVHRRNHECIADPDAGHEPPNHQEGVVGGEAHQQGPDEEDHGREHDREPPSDPVGGLPGDCRADQRVIFDEDHGSAHDPDPRRIDVMEASKAQAKAYLFFLGFCGAAMAWTDASEAAFHWAFSSPIMARRILENSVSEGFFLPSTSFPLLLCRAPAPPPSLCPLALASSSSLSSSPTTGPGQLRQPTLACPTMPVLGLPLPAAPPAEKERRMAGRVGSERTEEAADSNLVRPGLPSLSPSVCPHSPLSSLSTLCIVFFDRKDFPLRASAHVSGAISPAFALWAGRCSSIKEMAWPALVARK</sequence>
<feature type="compositionally biased region" description="Basic and acidic residues" evidence="1">
    <location>
        <begin position="212"/>
        <end position="224"/>
    </location>
</feature>
<feature type="region of interest" description="Disordered" evidence="1">
    <location>
        <begin position="126"/>
        <end position="159"/>
    </location>
</feature>
<reference evidence="2" key="1">
    <citation type="submission" date="2020-02" db="EMBL/GenBank/DDBJ databases">
        <authorList>
            <person name="Scholz U."/>
            <person name="Mascher M."/>
            <person name="Fiebig A."/>
        </authorList>
    </citation>
    <scope>NUCLEOTIDE SEQUENCE</scope>
</reference>
<organism evidence="2 3">
    <name type="scientific">Spirodela intermedia</name>
    <name type="common">Intermediate duckweed</name>
    <dbReference type="NCBI Taxonomy" id="51605"/>
    <lineage>
        <taxon>Eukaryota</taxon>
        <taxon>Viridiplantae</taxon>
        <taxon>Streptophyta</taxon>
        <taxon>Embryophyta</taxon>
        <taxon>Tracheophyta</taxon>
        <taxon>Spermatophyta</taxon>
        <taxon>Magnoliopsida</taxon>
        <taxon>Liliopsida</taxon>
        <taxon>Araceae</taxon>
        <taxon>Lemnoideae</taxon>
        <taxon>Spirodela</taxon>
    </lineage>
</organism>
<dbReference type="Proteomes" id="UP000663760">
    <property type="component" value="Chromosome 3"/>
</dbReference>
<evidence type="ECO:0000313" key="3">
    <source>
        <dbReference type="Proteomes" id="UP000663760"/>
    </source>
</evidence>
<feature type="compositionally biased region" description="Basic and acidic residues" evidence="1">
    <location>
        <begin position="144"/>
        <end position="159"/>
    </location>
</feature>
<name>A0A7I8K8Y4_SPIIN</name>